<reference evidence="3" key="5">
    <citation type="submission" date="2015-06" db="UniProtKB">
        <authorList>
            <consortium name="EnsemblFungi"/>
        </authorList>
    </citation>
    <scope>IDENTIFICATION</scope>
    <source>
        <strain evidence="3">ATCC 64411</strain>
    </source>
</reference>
<sequence length="86" mass="8973">MSGYTQTLAVQASTGSSSSNEDRRLGPVGDVLTSLWRRLCGGTLGERYGLLPGRDGSNNTAGAREGDVYRASGLAEEGRAGPARRT</sequence>
<feature type="region of interest" description="Disordered" evidence="1">
    <location>
        <begin position="1"/>
        <end position="27"/>
    </location>
</feature>
<dbReference type="EMBL" id="ADBL01001643">
    <property type="status" value="NOT_ANNOTATED_CDS"/>
    <property type="molecule type" value="Genomic_DNA"/>
</dbReference>
<evidence type="ECO:0000256" key="1">
    <source>
        <dbReference type="SAM" id="MobiDB-lite"/>
    </source>
</evidence>
<reference evidence="2" key="2">
    <citation type="submission" date="2010-05" db="EMBL/GenBank/DDBJ databases">
        <title>The Genome Sequence of Magnaporthe poae strain ATCC 64411.</title>
        <authorList>
            <consortium name="The Broad Institute Genome Sequencing Platform"/>
            <consortium name="Broad Institute Genome Sequencing Center for Infectious Disease"/>
            <person name="Ma L.-J."/>
            <person name="Dead R."/>
            <person name="Young S."/>
            <person name="Zeng Q."/>
            <person name="Koehrsen M."/>
            <person name="Alvarado L."/>
            <person name="Berlin A."/>
            <person name="Chapman S.B."/>
            <person name="Chen Z."/>
            <person name="Freedman E."/>
            <person name="Gellesch M."/>
            <person name="Goldberg J."/>
            <person name="Griggs A."/>
            <person name="Gujja S."/>
            <person name="Heilman E.R."/>
            <person name="Heiman D."/>
            <person name="Hepburn T."/>
            <person name="Howarth C."/>
            <person name="Jen D."/>
            <person name="Larson L."/>
            <person name="Mehta T."/>
            <person name="Neiman D."/>
            <person name="Pearson M."/>
            <person name="Roberts A."/>
            <person name="Saif S."/>
            <person name="Shea T."/>
            <person name="Shenoy N."/>
            <person name="Sisk P."/>
            <person name="Stolte C."/>
            <person name="Sykes S."/>
            <person name="Walk T."/>
            <person name="White J."/>
            <person name="Yandava C."/>
            <person name="Haas B."/>
            <person name="Nusbaum C."/>
            <person name="Birren B."/>
        </authorList>
    </citation>
    <scope>NUCLEOTIDE SEQUENCE</scope>
    <source>
        <strain evidence="2">ATCC 64411</strain>
    </source>
</reference>
<dbReference type="VEuPathDB" id="FungiDB:MAPG_06819"/>
<dbReference type="Proteomes" id="UP000011715">
    <property type="component" value="Unassembled WGS sequence"/>
</dbReference>
<organism evidence="3 4">
    <name type="scientific">Magnaporthiopsis poae (strain ATCC 64411 / 73-15)</name>
    <name type="common">Kentucky bluegrass fungus</name>
    <name type="synonym">Magnaporthe poae</name>
    <dbReference type="NCBI Taxonomy" id="644358"/>
    <lineage>
        <taxon>Eukaryota</taxon>
        <taxon>Fungi</taxon>
        <taxon>Dikarya</taxon>
        <taxon>Ascomycota</taxon>
        <taxon>Pezizomycotina</taxon>
        <taxon>Sordariomycetes</taxon>
        <taxon>Sordariomycetidae</taxon>
        <taxon>Magnaporthales</taxon>
        <taxon>Magnaporthaceae</taxon>
        <taxon>Magnaporthiopsis</taxon>
    </lineage>
</organism>
<reference evidence="2" key="3">
    <citation type="submission" date="2011-03" db="EMBL/GenBank/DDBJ databases">
        <title>Annotation of Magnaporthe poae ATCC 64411.</title>
        <authorList>
            <person name="Ma L.-J."/>
            <person name="Dead R."/>
            <person name="Young S.K."/>
            <person name="Zeng Q."/>
            <person name="Gargeya S."/>
            <person name="Fitzgerald M."/>
            <person name="Haas B."/>
            <person name="Abouelleil A."/>
            <person name="Alvarado L."/>
            <person name="Arachchi H.M."/>
            <person name="Berlin A."/>
            <person name="Brown A."/>
            <person name="Chapman S.B."/>
            <person name="Chen Z."/>
            <person name="Dunbar C."/>
            <person name="Freedman E."/>
            <person name="Gearin G."/>
            <person name="Gellesch M."/>
            <person name="Goldberg J."/>
            <person name="Griggs A."/>
            <person name="Gujja S."/>
            <person name="Heiman D."/>
            <person name="Howarth C."/>
            <person name="Larson L."/>
            <person name="Lui A."/>
            <person name="MacDonald P.J.P."/>
            <person name="Mehta T."/>
            <person name="Montmayeur A."/>
            <person name="Murphy C."/>
            <person name="Neiman D."/>
            <person name="Pearson M."/>
            <person name="Priest M."/>
            <person name="Roberts A."/>
            <person name="Saif S."/>
            <person name="Shea T."/>
            <person name="Shenoy N."/>
            <person name="Sisk P."/>
            <person name="Stolte C."/>
            <person name="Sykes S."/>
            <person name="Yandava C."/>
            <person name="Wortman J."/>
            <person name="Nusbaum C."/>
            <person name="Birren B."/>
        </authorList>
    </citation>
    <scope>NUCLEOTIDE SEQUENCE</scope>
    <source>
        <strain evidence="2">ATCC 64411</strain>
    </source>
</reference>
<reference evidence="3" key="4">
    <citation type="journal article" date="2015" name="G3 (Bethesda)">
        <title>Genome sequences of three phytopathogenic species of the Magnaporthaceae family of fungi.</title>
        <authorList>
            <person name="Okagaki L.H."/>
            <person name="Nunes C.C."/>
            <person name="Sailsbery J."/>
            <person name="Clay B."/>
            <person name="Brown D."/>
            <person name="John T."/>
            <person name="Oh Y."/>
            <person name="Young N."/>
            <person name="Fitzgerald M."/>
            <person name="Haas B.J."/>
            <person name="Zeng Q."/>
            <person name="Young S."/>
            <person name="Adiconis X."/>
            <person name="Fan L."/>
            <person name="Levin J.Z."/>
            <person name="Mitchell T.K."/>
            <person name="Okubara P.A."/>
            <person name="Farman M.L."/>
            <person name="Kohn L.M."/>
            <person name="Birren B."/>
            <person name="Ma L.-J."/>
            <person name="Dean R.A."/>
        </authorList>
    </citation>
    <scope>NUCLEOTIDE SEQUENCE</scope>
    <source>
        <strain evidence="3">ATCC 64411 / 73-15</strain>
    </source>
</reference>
<evidence type="ECO:0000313" key="3">
    <source>
        <dbReference type="EnsemblFungi" id="MAPG_06819T0"/>
    </source>
</evidence>
<dbReference type="EMBL" id="GL876970">
    <property type="protein sequence ID" value="KLU87828.1"/>
    <property type="molecule type" value="Genomic_DNA"/>
</dbReference>
<reference evidence="4" key="1">
    <citation type="submission" date="2010-05" db="EMBL/GenBank/DDBJ databases">
        <title>The genome sequence of Magnaporthe poae strain ATCC 64411.</title>
        <authorList>
            <person name="Ma L.-J."/>
            <person name="Dead R."/>
            <person name="Young S."/>
            <person name="Zeng Q."/>
            <person name="Koehrsen M."/>
            <person name="Alvarado L."/>
            <person name="Berlin A."/>
            <person name="Chapman S.B."/>
            <person name="Chen Z."/>
            <person name="Freedman E."/>
            <person name="Gellesch M."/>
            <person name="Goldberg J."/>
            <person name="Griggs A."/>
            <person name="Gujja S."/>
            <person name="Heilman E.R."/>
            <person name="Heiman D."/>
            <person name="Hepburn T."/>
            <person name="Howarth C."/>
            <person name="Jen D."/>
            <person name="Larson L."/>
            <person name="Mehta T."/>
            <person name="Neiman D."/>
            <person name="Pearson M."/>
            <person name="Roberts A."/>
            <person name="Saif S."/>
            <person name="Shea T."/>
            <person name="Shenoy N."/>
            <person name="Sisk P."/>
            <person name="Stolte C."/>
            <person name="Sykes S."/>
            <person name="Walk T."/>
            <person name="White J."/>
            <person name="Yandava C."/>
            <person name="Haas B."/>
            <person name="Nusbaum C."/>
            <person name="Birren B."/>
        </authorList>
    </citation>
    <scope>NUCLEOTIDE SEQUENCE [LARGE SCALE GENOMIC DNA]</scope>
    <source>
        <strain evidence="4">ATCC 64411 / 73-15</strain>
    </source>
</reference>
<dbReference type="AlphaFoldDB" id="A0A0C4E327"/>
<evidence type="ECO:0000313" key="2">
    <source>
        <dbReference type="EMBL" id="KLU87828.1"/>
    </source>
</evidence>
<feature type="region of interest" description="Disordered" evidence="1">
    <location>
        <begin position="49"/>
        <end position="86"/>
    </location>
</feature>
<gene>
    <name evidence="2" type="ORF">MAPG_06819</name>
</gene>
<protein>
    <submittedName>
        <fullName evidence="2 3">Uncharacterized protein</fullName>
    </submittedName>
</protein>
<dbReference type="EnsemblFungi" id="MAPG_06819T0">
    <property type="protein sequence ID" value="MAPG_06819T0"/>
    <property type="gene ID" value="MAPG_06819"/>
</dbReference>
<name>A0A0C4E327_MAGP6</name>
<accession>A0A0C4E327</accession>
<proteinExistence type="predicted"/>
<keyword evidence="4" id="KW-1185">Reference proteome</keyword>
<feature type="compositionally biased region" description="Polar residues" evidence="1">
    <location>
        <begin position="1"/>
        <end position="19"/>
    </location>
</feature>
<evidence type="ECO:0000313" key="4">
    <source>
        <dbReference type="Proteomes" id="UP000011715"/>
    </source>
</evidence>